<proteinExistence type="predicted"/>
<feature type="coiled-coil region" evidence="1">
    <location>
        <begin position="13"/>
        <end position="40"/>
    </location>
</feature>
<keyword evidence="1" id="KW-0175">Coiled coil</keyword>
<evidence type="ECO:0000256" key="1">
    <source>
        <dbReference type="SAM" id="Coils"/>
    </source>
</evidence>
<evidence type="ECO:0000313" key="2">
    <source>
        <dbReference type="EMBL" id="GAH46913.1"/>
    </source>
</evidence>
<gene>
    <name evidence="2" type="ORF">S03H2_12493</name>
</gene>
<comment type="caution">
    <text evidence="2">The sequence shown here is derived from an EMBL/GenBank/DDBJ whole genome shotgun (WGS) entry which is preliminary data.</text>
</comment>
<reference evidence="2" key="1">
    <citation type="journal article" date="2014" name="Front. Microbiol.">
        <title>High frequency of phylogenetically diverse reductive dehalogenase-homologous genes in deep subseafloor sedimentary metagenomes.</title>
        <authorList>
            <person name="Kawai M."/>
            <person name="Futagami T."/>
            <person name="Toyoda A."/>
            <person name="Takaki Y."/>
            <person name="Nishi S."/>
            <person name="Hori S."/>
            <person name="Arai W."/>
            <person name="Tsubouchi T."/>
            <person name="Morono Y."/>
            <person name="Uchiyama I."/>
            <person name="Ito T."/>
            <person name="Fujiyama A."/>
            <person name="Inagaki F."/>
            <person name="Takami H."/>
        </authorList>
    </citation>
    <scope>NUCLEOTIDE SEQUENCE</scope>
    <source>
        <strain evidence="2">Expedition CK06-06</strain>
    </source>
</reference>
<dbReference type="EMBL" id="BARU01006356">
    <property type="protein sequence ID" value="GAH46913.1"/>
    <property type="molecule type" value="Genomic_DNA"/>
</dbReference>
<dbReference type="AlphaFoldDB" id="X1HNM1"/>
<sequence>MAFILIMILVFVCLILKKKLKDAEKDLEDLRAQMRKILEDVNNGRYK</sequence>
<accession>X1HNM1</accession>
<protein>
    <submittedName>
        <fullName evidence="2">Uncharacterized protein</fullName>
    </submittedName>
</protein>
<name>X1HNM1_9ZZZZ</name>
<organism evidence="2">
    <name type="scientific">marine sediment metagenome</name>
    <dbReference type="NCBI Taxonomy" id="412755"/>
    <lineage>
        <taxon>unclassified sequences</taxon>
        <taxon>metagenomes</taxon>
        <taxon>ecological metagenomes</taxon>
    </lineage>
</organism>